<dbReference type="Proteomes" id="UP000323909">
    <property type="component" value="Unassembled WGS sequence"/>
</dbReference>
<feature type="region of interest" description="Disordered" evidence="1">
    <location>
        <begin position="1"/>
        <end position="22"/>
    </location>
</feature>
<sequence length="370" mass="38810">MQKISSSTGTANGAGEFTQGQPGSGIDATMITVAWLNAIQRELVNLVQGSGQDLKPEDDKQVLKAVKALQELASAWDKITDKPTSRDGYKLSDVFTKKETGVAIQEAVSGLMPKAGGAVSPKFMGLSFNSEVAGYSELGGYIGWGSSGTGTVQFICNKGGGSTGGFVWGTVAADNKAIGPLMSYSADGGLIVPKSLSVPAIAGNTTVWDQPAGYAGPYIANCAFVAAAVTLKINGNNCFEAGFIGGDITAPYMKNVNGTVVRLQVDRPKDTALLAPNGWSKNADTGEIIQWLEYSLGDFGQTTLINVTWPFRFPNQFLNARVSFKLAANAQCGTQGSYSLGTVDGCTLRIEEWVGVVQTGLVVMVEARGF</sequence>
<accession>A0A5M8EL36</accession>
<name>A0A5M8EL36_PSEVE</name>
<feature type="compositionally biased region" description="Polar residues" evidence="1">
    <location>
        <begin position="1"/>
        <end position="11"/>
    </location>
</feature>
<dbReference type="EMBL" id="VWXT01000446">
    <property type="protein sequence ID" value="KAA6172700.1"/>
    <property type="molecule type" value="Genomic_DNA"/>
</dbReference>
<dbReference type="AlphaFoldDB" id="A0A5M8EL36"/>
<protein>
    <recommendedName>
        <fullName evidence="4">Phage tail protein</fullName>
    </recommendedName>
</protein>
<comment type="caution">
    <text evidence="2">The sequence shown here is derived from an EMBL/GenBank/DDBJ whole genome shotgun (WGS) entry which is preliminary data.</text>
</comment>
<gene>
    <name evidence="2" type="ORF">F3K53_24365</name>
</gene>
<evidence type="ECO:0000313" key="3">
    <source>
        <dbReference type="Proteomes" id="UP000323909"/>
    </source>
</evidence>
<dbReference type="RefSeq" id="WP_150055133.1">
    <property type="nucleotide sequence ID" value="NZ_VWXT01000446.1"/>
</dbReference>
<organism evidence="2 3">
    <name type="scientific">Pseudomonas veronii</name>
    <dbReference type="NCBI Taxonomy" id="76761"/>
    <lineage>
        <taxon>Bacteria</taxon>
        <taxon>Pseudomonadati</taxon>
        <taxon>Pseudomonadota</taxon>
        <taxon>Gammaproteobacteria</taxon>
        <taxon>Pseudomonadales</taxon>
        <taxon>Pseudomonadaceae</taxon>
        <taxon>Pseudomonas</taxon>
    </lineage>
</organism>
<evidence type="ECO:0008006" key="4">
    <source>
        <dbReference type="Google" id="ProtNLM"/>
    </source>
</evidence>
<proteinExistence type="predicted"/>
<dbReference type="Gene3D" id="2.60.40.3940">
    <property type="match status" value="1"/>
</dbReference>
<evidence type="ECO:0000256" key="1">
    <source>
        <dbReference type="SAM" id="MobiDB-lite"/>
    </source>
</evidence>
<evidence type="ECO:0000313" key="2">
    <source>
        <dbReference type="EMBL" id="KAA6172700.1"/>
    </source>
</evidence>
<reference evidence="2 3" key="1">
    <citation type="submission" date="2019-09" db="EMBL/GenBank/DDBJ databases">
        <title>Genomic sequencing of 4 copper resistant soil isolates.</title>
        <authorList>
            <person name="Havryliuk O."/>
        </authorList>
    </citation>
    <scope>NUCLEOTIDE SEQUENCE [LARGE SCALE GENOMIC DNA]</scope>
    <source>
        <strain evidence="2 3">UKR4</strain>
    </source>
</reference>